<protein>
    <submittedName>
        <fullName evidence="4">CLUMA_CG003270, isoform A</fullName>
    </submittedName>
</protein>
<evidence type="ECO:0000313" key="4">
    <source>
        <dbReference type="EMBL" id="CRK89603.1"/>
    </source>
</evidence>
<dbReference type="Gene3D" id="1.25.40.10">
    <property type="entry name" value="Tetratricopeptide repeat domain"/>
    <property type="match status" value="1"/>
</dbReference>
<evidence type="ECO:0000256" key="2">
    <source>
        <dbReference type="ARBA" id="ARBA00009265"/>
    </source>
</evidence>
<dbReference type="GO" id="GO:1902369">
    <property type="term" value="P:negative regulation of RNA catabolic process"/>
    <property type="evidence" value="ECO:0007669"/>
    <property type="project" value="TreeGrafter"/>
</dbReference>
<dbReference type="PANTHER" id="PTHR13471">
    <property type="entry name" value="TETRATRICOPEPTIDE-LIKE HELICAL"/>
    <property type="match status" value="1"/>
</dbReference>
<evidence type="ECO:0000256" key="1">
    <source>
        <dbReference type="ARBA" id="ARBA00004123"/>
    </source>
</evidence>
<comment type="subcellular location">
    <subcellularLocation>
        <location evidence="1">Nucleus</location>
    </subcellularLocation>
</comment>
<dbReference type="Proteomes" id="UP000183832">
    <property type="component" value="Unassembled WGS sequence"/>
</dbReference>
<organism evidence="4 5">
    <name type="scientific">Clunio marinus</name>
    <dbReference type="NCBI Taxonomy" id="568069"/>
    <lineage>
        <taxon>Eukaryota</taxon>
        <taxon>Metazoa</taxon>
        <taxon>Ecdysozoa</taxon>
        <taxon>Arthropoda</taxon>
        <taxon>Hexapoda</taxon>
        <taxon>Insecta</taxon>
        <taxon>Pterygota</taxon>
        <taxon>Neoptera</taxon>
        <taxon>Endopterygota</taxon>
        <taxon>Diptera</taxon>
        <taxon>Nematocera</taxon>
        <taxon>Chironomoidea</taxon>
        <taxon>Chironomidae</taxon>
        <taxon>Clunio</taxon>
    </lineage>
</organism>
<dbReference type="GO" id="GO:0071013">
    <property type="term" value="C:catalytic step 2 spliceosome"/>
    <property type="evidence" value="ECO:0007669"/>
    <property type="project" value="TreeGrafter"/>
</dbReference>
<proteinExistence type="inferred from homology"/>
<name>A0A1J1HNR8_9DIPT</name>
<keyword evidence="5" id="KW-1185">Reference proteome</keyword>
<evidence type="ECO:0000256" key="3">
    <source>
        <dbReference type="ARBA" id="ARBA00023242"/>
    </source>
</evidence>
<dbReference type="EMBL" id="CVRI01000013">
    <property type="protein sequence ID" value="CRK89603.1"/>
    <property type="molecule type" value="Genomic_DNA"/>
</dbReference>
<dbReference type="InterPro" id="IPR011990">
    <property type="entry name" value="TPR-like_helical_dom_sf"/>
</dbReference>
<comment type="similarity">
    <text evidence="2">Belongs to the NRDE2 family.</text>
</comment>
<dbReference type="GO" id="GO:0031048">
    <property type="term" value="P:regulatory ncRNA-mediated heterochromatin formation"/>
    <property type="evidence" value="ECO:0007669"/>
    <property type="project" value="TreeGrafter"/>
</dbReference>
<accession>A0A1J1HNR8</accession>
<gene>
    <name evidence="4" type="ORF">CLUMA_CG003270</name>
</gene>
<reference evidence="4 5" key="1">
    <citation type="submission" date="2015-04" db="EMBL/GenBank/DDBJ databases">
        <authorList>
            <person name="Syromyatnikov M.Y."/>
            <person name="Popov V.N."/>
        </authorList>
    </citation>
    <scope>NUCLEOTIDE SEQUENCE [LARGE SCALE GENOMIC DNA]</scope>
</reference>
<dbReference type="STRING" id="568069.A0A1J1HNR8"/>
<sequence length="891" mass="105537">MFPAYKDQVTSRVKSINSNFLENQSFEKITFTPTIDVDLISSSSKSSVESDIDDNVHKISHVREHQGTVSETKYFYEDFERKKEYLKLNSLPSRAVPLYKVPKYVKRFVQFNYTGKNNRYFKDKRIRKLNREKKDKLNAVSEKDEEMRIHLIKNSQEVNKWIEYIEYKDIISLSTREQTERMKLEVIEKALHFNPNNFQLMKLYIQTIPNVYSSEKVENIIEDLIARDPYNFMYWKYLLINHQSSMSCDADNALKLYEKAMKVMRKQNDSDPQMLMLFKSLCIFLRQCGLNEQFFAIIRLMISLNINESDELDKVFYTNEAQNPHLNEYEELVLKSNLPMNELWWRIETLRSICNFLPVKTVTDGQMEDPQRFVFNEDICNLINPLKNNNAHNFDLFIIILRMLKLPLPYPRNENIETFSIEDSEMECGMEFLSVLLEKLVSSTKFSNIFYNLIKDLNITPNFLNFNVEYEAYLDVILKTLVFCCNSFNERQNKIILIFWLRLQRLMIEMDKLKLISDGKEQEANDYVKYKKQIKSKVKNVLKLSKYQNDLNIILEYALIEKSLNDEKSYENILIMAMESATVSDSQSEIDFFRIAIEYCEHKLMSETNGKEDCLMQLKKIAGNDEPLPYFSSKIAEDSSIDNDDYLTDIEDYFLPKTNKLNLIKAKIYFTLVKKSKKDALEELLQVAKISSEARSWLNEKLFELYIWIFHLRLGNEDASLKAYMSVVERSLEKYPRNIFILHTVAGHATLRWFELRKLFLKASNTESIFYLLLASKYREEIFCDEDNAIIYKHRLFNTIDGLLSNKYSNISSILTWRLYLRIAFSYDFTKCKRILYQALDRHPMVKQLYLDGSRYLPEEHSQLLDLIVEKSLRAHALAEELEILRDHPIN</sequence>
<keyword evidence="3" id="KW-0539">Nucleus</keyword>
<dbReference type="Pfam" id="PF08424">
    <property type="entry name" value="NRDE-2"/>
    <property type="match status" value="1"/>
</dbReference>
<dbReference type="PANTHER" id="PTHR13471:SF0">
    <property type="entry name" value="NUCLEAR EXOSOME REGULATOR NRDE2"/>
    <property type="match status" value="1"/>
</dbReference>
<evidence type="ECO:0000313" key="5">
    <source>
        <dbReference type="Proteomes" id="UP000183832"/>
    </source>
</evidence>
<dbReference type="OrthoDB" id="297219at2759"/>
<dbReference type="AlphaFoldDB" id="A0A1J1HNR8"/>
<dbReference type="InterPro" id="IPR013633">
    <property type="entry name" value="NRDE-2"/>
</dbReference>